<keyword evidence="2" id="KW-1185">Reference proteome</keyword>
<dbReference type="eggNOG" id="ENOG502ZRNV">
    <property type="taxonomic scope" value="Bacteria"/>
</dbReference>
<dbReference type="KEGG" id="amr:AM1_2153"/>
<dbReference type="AlphaFoldDB" id="B0BZV7"/>
<organism evidence="1 2">
    <name type="scientific">Acaryochloris marina (strain MBIC 11017)</name>
    <dbReference type="NCBI Taxonomy" id="329726"/>
    <lineage>
        <taxon>Bacteria</taxon>
        <taxon>Bacillati</taxon>
        <taxon>Cyanobacteriota</taxon>
        <taxon>Cyanophyceae</taxon>
        <taxon>Acaryochloridales</taxon>
        <taxon>Acaryochloridaceae</taxon>
        <taxon>Acaryochloris</taxon>
    </lineage>
</organism>
<reference evidence="1 2" key="1">
    <citation type="journal article" date="2008" name="Proc. Natl. Acad. Sci. U.S.A.">
        <title>Niche adaptation and genome expansion in the chlorophyll d-producing cyanobacterium Acaryochloris marina.</title>
        <authorList>
            <person name="Swingley W.D."/>
            <person name="Chen M."/>
            <person name="Cheung P.C."/>
            <person name="Conrad A.L."/>
            <person name="Dejesa L.C."/>
            <person name="Hao J."/>
            <person name="Honchak B.M."/>
            <person name="Karbach L.E."/>
            <person name="Kurdoglu A."/>
            <person name="Lahiri S."/>
            <person name="Mastrian S.D."/>
            <person name="Miyashita H."/>
            <person name="Page L."/>
            <person name="Ramakrishna P."/>
            <person name="Satoh S."/>
            <person name="Sattley W.M."/>
            <person name="Shimada Y."/>
            <person name="Taylor H.L."/>
            <person name="Tomo T."/>
            <person name="Tsuchiya T."/>
            <person name="Wang Z.T."/>
            <person name="Raymond J."/>
            <person name="Mimuro M."/>
            <person name="Blankenship R.E."/>
            <person name="Touchman J.W."/>
        </authorList>
    </citation>
    <scope>NUCLEOTIDE SEQUENCE [LARGE SCALE GENOMIC DNA]</scope>
    <source>
        <strain evidence="2">MBIC 11017</strain>
    </source>
</reference>
<evidence type="ECO:0000313" key="1">
    <source>
        <dbReference type="EMBL" id="ABW27167.1"/>
    </source>
</evidence>
<accession>B0BZV7</accession>
<dbReference type="HOGENOM" id="CLU_140853_0_0_3"/>
<dbReference type="EMBL" id="CP000828">
    <property type="protein sequence ID" value="ABW27167.1"/>
    <property type="molecule type" value="Genomic_DNA"/>
</dbReference>
<proteinExistence type="predicted"/>
<evidence type="ECO:0000313" key="2">
    <source>
        <dbReference type="Proteomes" id="UP000000268"/>
    </source>
</evidence>
<gene>
    <name evidence="1" type="ordered locus">AM1_2153</name>
</gene>
<sequence length="101" mass="11556">MAYVYCFDEAKNYCFSLSRFPHSEHIEVMIVDQLVSHVDDLTISVTHNLMTATLDEKTAISLDGYHHYDLHFELTPPERTRLINSLQQIFAGKSGLSIDIP</sequence>
<dbReference type="Proteomes" id="UP000000268">
    <property type="component" value="Chromosome"/>
</dbReference>
<protein>
    <submittedName>
        <fullName evidence="1">Uncharacterized protein</fullName>
    </submittedName>
</protein>
<name>B0BZV7_ACAM1</name>